<dbReference type="CDD" id="cd00175">
    <property type="entry name" value="SNc"/>
    <property type="match status" value="1"/>
</dbReference>
<keyword evidence="12" id="KW-1185">Reference proteome</keyword>
<dbReference type="EMBL" id="SSOP01000004">
    <property type="protein sequence ID" value="KAB5596041.1"/>
    <property type="molecule type" value="Genomic_DNA"/>
</dbReference>
<dbReference type="CDD" id="cd08241">
    <property type="entry name" value="QOR1"/>
    <property type="match status" value="1"/>
</dbReference>
<dbReference type="Pfam" id="PF00567">
    <property type="entry name" value="TUDOR"/>
    <property type="match status" value="1"/>
</dbReference>
<dbReference type="InterPro" id="IPR035437">
    <property type="entry name" value="SNase_OB-fold_sf"/>
</dbReference>
<feature type="domain" description="TNase-like" evidence="10">
    <location>
        <begin position="460"/>
        <end position="594"/>
    </location>
</feature>
<dbReference type="InterPro" id="IPR036388">
    <property type="entry name" value="WH-like_DNA-bd_sf"/>
</dbReference>
<dbReference type="SUPFAM" id="SSF50129">
    <property type="entry name" value="GroES-like"/>
    <property type="match status" value="1"/>
</dbReference>
<evidence type="ECO:0000256" key="5">
    <source>
        <dbReference type="ARBA" id="ARBA00023125"/>
    </source>
</evidence>
<dbReference type="GO" id="GO:0043565">
    <property type="term" value="F:sequence-specific DNA binding"/>
    <property type="evidence" value="ECO:0007669"/>
    <property type="project" value="InterPro"/>
</dbReference>
<dbReference type="SMART" id="SM00318">
    <property type="entry name" value="SNc"/>
    <property type="match status" value="3"/>
</dbReference>
<dbReference type="Pfam" id="PF00107">
    <property type="entry name" value="ADH_zinc_N"/>
    <property type="match status" value="1"/>
</dbReference>
<dbReference type="InterPro" id="IPR013149">
    <property type="entry name" value="ADH-like_C"/>
</dbReference>
<evidence type="ECO:0000256" key="2">
    <source>
        <dbReference type="ARBA" id="ARBA00006596"/>
    </source>
</evidence>
<feature type="region of interest" description="Disordered" evidence="8">
    <location>
        <begin position="1096"/>
        <end position="1121"/>
    </location>
</feature>
<dbReference type="Proteomes" id="UP000383932">
    <property type="component" value="Unassembled WGS sequence"/>
</dbReference>
<dbReference type="Gene3D" id="3.40.50.720">
    <property type="entry name" value="NAD(P)-binding Rossmann-like Domain"/>
    <property type="match status" value="1"/>
</dbReference>
<dbReference type="PANTHER" id="PTHR12302:SF2">
    <property type="entry name" value="STAPHYLOCOCCAL NUCLEASE DOMAIN-CONTAINING PROTEIN 1"/>
    <property type="match status" value="1"/>
</dbReference>
<feature type="compositionally biased region" description="Low complexity" evidence="8">
    <location>
        <begin position="1096"/>
        <end position="1107"/>
    </location>
</feature>
<dbReference type="InterPro" id="IPR036390">
    <property type="entry name" value="WH_DNA-bd_sf"/>
</dbReference>
<dbReference type="SUPFAM" id="SSF53920">
    <property type="entry name" value="Fe-only hydrogenase"/>
    <property type="match status" value="1"/>
</dbReference>
<feature type="region of interest" description="Disordered" evidence="8">
    <location>
        <begin position="844"/>
        <end position="885"/>
    </location>
</feature>
<dbReference type="Gene3D" id="3.40.50.1780">
    <property type="match status" value="1"/>
</dbReference>
<evidence type="ECO:0000259" key="9">
    <source>
        <dbReference type="PROSITE" id="PS50304"/>
    </source>
</evidence>
<comment type="subcellular location">
    <subcellularLocation>
        <location evidence="1">Nucleus</location>
    </subcellularLocation>
</comment>
<keyword evidence="3" id="KW-0004">4Fe-4S</keyword>
<dbReference type="PANTHER" id="PTHR12302">
    <property type="entry name" value="EBNA2 BINDING PROTEIN P100"/>
    <property type="match status" value="1"/>
</dbReference>
<dbReference type="InterPro" id="IPR011032">
    <property type="entry name" value="GroES-like_sf"/>
</dbReference>
<feature type="domain" description="TNase-like" evidence="10">
    <location>
        <begin position="292"/>
        <end position="431"/>
    </location>
</feature>
<evidence type="ECO:0000313" key="12">
    <source>
        <dbReference type="Proteomes" id="UP000383932"/>
    </source>
</evidence>
<name>A0A5N5QWQ4_9AGAM</name>
<dbReference type="PROSITE" id="PS50304">
    <property type="entry name" value="TUDOR"/>
    <property type="match status" value="1"/>
</dbReference>
<feature type="domain" description="Tudor" evidence="9">
    <location>
        <begin position="667"/>
        <end position="727"/>
    </location>
</feature>
<dbReference type="PROSITE" id="PS50830">
    <property type="entry name" value="TNASE_3"/>
    <property type="match status" value="3"/>
</dbReference>
<dbReference type="Gene3D" id="3.40.950.10">
    <property type="entry name" value="Fe-only Hydrogenase (Larger Subunit), Chain L, domain 3"/>
    <property type="match status" value="1"/>
</dbReference>
<dbReference type="InterPro" id="IPR009016">
    <property type="entry name" value="Fe_hydrogenase"/>
</dbReference>
<dbReference type="Gene3D" id="2.30.30.140">
    <property type="match status" value="1"/>
</dbReference>
<comment type="similarity">
    <text evidence="2">Belongs to the NARF family.</text>
</comment>
<keyword evidence="5" id="KW-0238">DNA-binding</keyword>
<evidence type="ECO:0000259" key="10">
    <source>
        <dbReference type="PROSITE" id="PS50830"/>
    </source>
</evidence>
<comment type="caution">
    <text evidence="11">The sequence shown here is derived from an EMBL/GenBank/DDBJ whole genome shotgun (WGS) entry which is preliminary data.</text>
</comment>
<dbReference type="Pfam" id="PF08240">
    <property type="entry name" value="ADH_N"/>
    <property type="match status" value="1"/>
</dbReference>
<keyword evidence="6" id="KW-0539">Nucleus</keyword>
<dbReference type="FunFam" id="2.40.50.90:FF:000002">
    <property type="entry name" value="Staphylococcal nuclease domain-containing protein"/>
    <property type="match status" value="1"/>
</dbReference>
<evidence type="ECO:0000256" key="8">
    <source>
        <dbReference type="SAM" id="MobiDB-lite"/>
    </source>
</evidence>
<dbReference type="Gene3D" id="3.30.70.20">
    <property type="match status" value="1"/>
</dbReference>
<keyword evidence="3" id="KW-0408">Iron</keyword>
<dbReference type="SMART" id="SM00415">
    <property type="entry name" value="HSF"/>
    <property type="match status" value="1"/>
</dbReference>
<evidence type="ECO:0000256" key="6">
    <source>
        <dbReference type="ARBA" id="ARBA00023242"/>
    </source>
</evidence>
<feature type="region of interest" description="Disordered" evidence="8">
    <location>
        <begin position="897"/>
        <end position="917"/>
    </location>
</feature>
<gene>
    <name evidence="11" type="ORF">CTheo_558</name>
</gene>
<accession>A0A5N5QWQ4</accession>
<dbReference type="FunFam" id="2.30.30.140:FF:000018">
    <property type="entry name" value="Serine/threonine-protein kinase 31"/>
    <property type="match status" value="1"/>
</dbReference>
<dbReference type="InterPro" id="IPR013154">
    <property type="entry name" value="ADH-like_N"/>
</dbReference>
<dbReference type="GO" id="GO:0004518">
    <property type="term" value="F:nuclease activity"/>
    <property type="evidence" value="ECO:0007669"/>
    <property type="project" value="TreeGrafter"/>
</dbReference>
<dbReference type="InterPro" id="IPR000232">
    <property type="entry name" value="HSF_DNA-bd"/>
</dbReference>
<keyword evidence="3" id="KW-0479">Metal-binding</keyword>
<evidence type="ECO:0000313" key="11">
    <source>
        <dbReference type="EMBL" id="KAB5596041.1"/>
    </source>
</evidence>
<dbReference type="Pfam" id="PF00565">
    <property type="entry name" value="SNase"/>
    <property type="match status" value="4"/>
</dbReference>
<dbReference type="Gene3D" id="3.90.180.10">
    <property type="entry name" value="Medium-chain alcohol dehydrogenases, catalytic domain"/>
    <property type="match status" value="1"/>
</dbReference>
<proteinExistence type="inferred from homology"/>
<dbReference type="GO" id="GO:0051539">
    <property type="term" value="F:4 iron, 4 sulfur cluster binding"/>
    <property type="evidence" value="ECO:0007669"/>
    <property type="project" value="UniProtKB-KW"/>
</dbReference>
<sequence>MRRPWAYECREFLRQLAVGKTISFTTTHSLPPKDDVPSDFGHAEINGKDLATEVLRAGFARCKEIKREPTEEDTRRKELESEARNNMVGMWNPQGPKDHNVQYTMPADSSGFVSEWKGKNIDAIVEQVRDGSTLRVRLLMPEDQHQFANISLAGVRCPRVAGRDGEAAEEFGDEAKFFTESRLLQRLVRVQILSLPAPTSTPFASTSANAPPPTASIFIGSVLHPNGNIAEFLLAAGLARVIDWHAGMLAANGAMGRLRAAEKSAKEQKLKLYSKTAAPATAASAPPVAQRGTFDATVVRVWSGDQVSIVDKEGRERRVQLSSVRAPKASEPKQAYYANEAREFLRKKLIGKHVKVNIDFVKPKEGEFEERDAVTIRYGNAQANIAEQLIEKGLATALRHRRDDESRSSEYDKLMAAEQNALTETRGIHSGKEVSMPRIINASETSVKATSWLSSLKRQGRVPAVVDYVASGSRFKVLIPKENISLTLVLSGIRAPRTARSASEKGEPYGVEALEFASRRYMQRDVEVDFEATDKTGGFIGALYLNKTENAAVTLVREGLATIHDYSAESLPWSRQLYDAEADAKANKRNIWRDFDASQEQTVAETADGDSTPLKPEYLDVLISDIRTAPSFIFSIQVLNENTAQLERLMKDFALHYRNAPVVPSFVPKPGELVAAKFSGDGQWYRAKVRRSSAAKKEVELTFIDYGNQETTPFSNVRPLDPRFKALPPQAQDARLSFVRLAGPETEYAEDAVARFRSLTEGRKLVANVDHKDGNILHLRLIDPQDPQTANNPNASINTELVRDGLAMIDKKERYLASYPGMLSALRDAMMGAKRERLGMYELGPSHPHGFAGSSETWSSKTRRDGKPATRSPHGYARQGPHNSGLFCREVPQFTVHPRPLDETSDSHGKPGKPRTSITGVMKLSALTTFGPSIQWMFRDSFKRPYPSDAGLAYSTSWPTYEASSLLATGSDPTNLALPGPSSSFQLYYPAPPAPEASPFQLPDTTYPTPPPTGAVGFEHNFQQEFFGPPPTTDVPNPFLLDAPKPRAVAGHGGIRNNSLAIRSRTSSHPHLRTQLSIPSPFPAYRSIQSFPVNIPSRHSSSSSPVDDVPPPIRRHSADRVNKPAPNLSEVIVPTEEESTAFISKLYHILSRPEYSKYLAWNESGDAFLLMNATEFAQQVLPRFFRHSSFVRQLRLYGFTRVSTIRLLQLADQSDHPAAADLVAQANASPSFQSASGFAHPLFLRGGKNLLGQLKPRSSRKAKRAASMPKKEEEGIDIPSLVGGSESYLLLQTTIMKAIVIDHYAHPSKQPVANHAPEPKPAADEVIVEVYAAGLNFFDILQAQGKYQNQPPFPFVLGAELAGVIADSSPIPKGCPFKPGDRVFGSAQVRYITLLGKTRHLLANLQGAYAERAASKWQNLHPIPKGFSFEQAAGVFVTWPTSYEALVGRAQLQPGEWCLVHAAAGGVGLAAVQIAKALGAKVIATAGSQDKLQVCRTFGGADEVLDYTKPGWQKEVLKLTNGKGVDVIYDPVGLIKDSLKCIAWKGRALVVGFAAGRIEKLPLNLVLLKNISIVGIHWGAYLSECSRNWRKAPALKVTSENDIGHVPSVWKALFELFESGKVKPIVFSEVYQGLEQVSTGLEALEQRKTWGKAVVQIKTGPRLAKFHVTAPTMKRPYSAISSVDARVGNRKSYTTTATFGRMGFSRGLTLTDLNDFITPSQACIKPVEDVKPQIDNAASTQIGIDSAGVYYEEGHDDSGKKKLQQAQISLNDCLACSGCITSAESVLISMQSHEEVLKAVESNPPPLHPDHKIFVMSIAPQCLASLAVSVDPSATMQEMLRRVEAFALHALGFSRVYDTTFARHITLLEHTREFFERQASSTSLASSDDKPGDKRLPMIASACPGWVCYVEKAHPEMIPFLSRTKSPQQTMGTLVKEWLAKRLGKRADSFYHVTVMPCYDKKLEASRQDFYDDVLSTRDVDCVLTTAELEILMRDKGWDITVPVAAEAERGNTGDDRFPELIQHPGSSSGSYLQTLIDAVSSSAQSPSVSTRTIRTSDYEEYTVVDEADGKVLFRGAKCYGFRNLQNIVRKVGRDAGVSVGRGAAGRMTARGRRTIGTAARKGATAEESRSYDYVEVMACPAGCVNGGGQLRGGARESAPETQVEGIAESAAARDARWGDKQLVKDVEAVYWGGNWTPPPSPTSKQRGPTFVMADVVATRILEDLCQPVSACNQWGDEMDDGAESLRRSLFRTNFRVVESEVVGLAVQW</sequence>
<dbReference type="Gene3D" id="2.40.50.90">
    <property type="match status" value="5"/>
</dbReference>
<dbReference type="FunFam" id="2.40.50.90:FF:000001">
    <property type="entry name" value="Staphylococcal nuclease domain-containing protein"/>
    <property type="match status" value="1"/>
</dbReference>
<evidence type="ECO:0000256" key="4">
    <source>
        <dbReference type="ARBA" id="ARBA00023014"/>
    </source>
</evidence>
<dbReference type="InterPro" id="IPR002364">
    <property type="entry name" value="Quin_OxRdtase/zeta-crystal_CS"/>
</dbReference>
<reference evidence="11 12" key="1">
    <citation type="journal article" date="2019" name="Fungal Biol. Biotechnol.">
        <title>Draft genome sequence of fastidious pathogen Ceratobasidium theobromae, which causes vascular-streak dieback in Theobroma cacao.</title>
        <authorList>
            <person name="Ali S.S."/>
            <person name="Asman A."/>
            <person name="Shao J."/>
            <person name="Firmansyah A.P."/>
            <person name="Susilo A.W."/>
            <person name="Rosmana A."/>
            <person name="McMahon P."/>
            <person name="Junaid M."/>
            <person name="Guest D."/>
            <person name="Kheng T.Y."/>
            <person name="Meinhardt L.W."/>
            <person name="Bailey B.A."/>
        </authorList>
    </citation>
    <scope>NUCLEOTIDE SEQUENCE [LARGE SCALE GENOMIC DNA]</scope>
    <source>
        <strain evidence="11 12">CT2</strain>
    </source>
</reference>
<dbReference type="Pfam" id="PF00447">
    <property type="entry name" value="HSF_DNA-bind"/>
    <property type="match status" value="1"/>
</dbReference>
<dbReference type="SUPFAM" id="SSF63748">
    <property type="entry name" value="Tudor/PWWP/MBT"/>
    <property type="match status" value="1"/>
</dbReference>
<dbReference type="Pfam" id="PF02906">
    <property type="entry name" value="Fe_hyd_lg_C"/>
    <property type="match status" value="1"/>
</dbReference>
<dbReference type="InterPro" id="IPR020843">
    <property type="entry name" value="ER"/>
</dbReference>
<dbReference type="InterPro" id="IPR004108">
    <property type="entry name" value="Fe_hydrogenase_lsu_C"/>
</dbReference>
<dbReference type="SMART" id="SM00829">
    <property type="entry name" value="PKS_ER"/>
    <property type="match status" value="1"/>
</dbReference>
<feature type="compositionally biased region" description="Basic and acidic residues" evidence="8">
    <location>
        <begin position="899"/>
        <end position="909"/>
    </location>
</feature>
<dbReference type="SUPFAM" id="SSF51735">
    <property type="entry name" value="NAD(P)-binding Rossmann-fold domains"/>
    <property type="match status" value="1"/>
</dbReference>
<evidence type="ECO:0000256" key="1">
    <source>
        <dbReference type="ARBA" id="ARBA00004123"/>
    </source>
</evidence>
<dbReference type="GO" id="GO:0003723">
    <property type="term" value="F:RNA binding"/>
    <property type="evidence" value="ECO:0007669"/>
    <property type="project" value="TreeGrafter"/>
</dbReference>
<comment type="similarity">
    <text evidence="7">Belongs to the HSF family.</text>
</comment>
<dbReference type="PROSITE" id="PS01162">
    <property type="entry name" value="QOR_ZETA_CRYSTAL"/>
    <property type="match status" value="1"/>
</dbReference>
<evidence type="ECO:0000256" key="7">
    <source>
        <dbReference type="RuleBase" id="RU004020"/>
    </source>
</evidence>
<dbReference type="OrthoDB" id="10023235at2759"/>
<evidence type="ECO:0000256" key="3">
    <source>
        <dbReference type="ARBA" id="ARBA00022485"/>
    </source>
</evidence>
<dbReference type="InterPro" id="IPR016071">
    <property type="entry name" value="Staphylococal_nuclease_OB-fold"/>
</dbReference>
<dbReference type="SUPFAM" id="SSF50199">
    <property type="entry name" value="Staphylococcal nuclease"/>
    <property type="match status" value="5"/>
</dbReference>
<dbReference type="GO" id="GO:0005634">
    <property type="term" value="C:nucleus"/>
    <property type="evidence" value="ECO:0007669"/>
    <property type="project" value="UniProtKB-SubCell"/>
</dbReference>
<dbReference type="GO" id="GO:0008270">
    <property type="term" value="F:zinc ion binding"/>
    <property type="evidence" value="ECO:0007669"/>
    <property type="project" value="InterPro"/>
</dbReference>
<dbReference type="SMART" id="SM00333">
    <property type="entry name" value="TUDOR"/>
    <property type="match status" value="1"/>
</dbReference>
<keyword evidence="4" id="KW-0411">Iron-sulfur</keyword>
<dbReference type="GO" id="GO:0003700">
    <property type="term" value="F:DNA-binding transcription factor activity"/>
    <property type="evidence" value="ECO:0007669"/>
    <property type="project" value="InterPro"/>
</dbReference>
<dbReference type="SUPFAM" id="SSF46785">
    <property type="entry name" value="Winged helix' DNA-binding domain"/>
    <property type="match status" value="1"/>
</dbReference>
<feature type="domain" description="TNase-like" evidence="10">
    <location>
        <begin position="119"/>
        <end position="275"/>
    </location>
</feature>
<dbReference type="InterPro" id="IPR002999">
    <property type="entry name" value="Tudor"/>
</dbReference>
<dbReference type="GO" id="GO:0006402">
    <property type="term" value="P:mRNA catabolic process"/>
    <property type="evidence" value="ECO:0007669"/>
    <property type="project" value="TreeGrafter"/>
</dbReference>
<dbReference type="GO" id="GO:0005829">
    <property type="term" value="C:cytosol"/>
    <property type="evidence" value="ECO:0007669"/>
    <property type="project" value="TreeGrafter"/>
</dbReference>
<dbReference type="InterPro" id="IPR036291">
    <property type="entry name" value="NAD(P)-bd_dom_sf"/>
</dbReference>
<dbReference type="Gene3D" id="1.10.10.10">
    <property type="entry name" value="Winged helix-like DNA-binding domain superfamily/Winged helix DNA-binding domain"/>
    <property type="match status" value="1"/>
</dbReference>
<protein>
    <submittedName>
        <fullName evidence="11">Transcription factor protein</fullName>
    </submittedName>
</protein>
<organism evidence="11 12">
    <name type="scientific">Ceratobasidium theobromae</name>
    <dbReference type="NCBI Taxonomy" id="1582974"/>
    <lineage>
        <taxon>Eukaryota</taxon>
        <taxon>Fungi</taxon>
        <taxon>Dikarya</taxon>
        <taxon>Basidiomycota</taxon>
        <taxon>Agaricomycotina</taxon>
        <taxon>Agaricomycetes</taxon>
        <taxon>Cantharellales</taxon>
        <taxon>Ceratobasidiaceae</taxon>
        <taxon>Ceratobasidium</taxon>
    </lineage>
</organism>
<dbReference type="GO" id="GO:0016491">
    <property type="term" value="F:oxidoreductase activity"/>
    <property type="evidence" value="ECO:0007669"/>
    <property type="project" value="InterPro"/>
</dbReference>